<accession>A0A1H4G696</accession>
<evidence type="ECO:0000256" key="1">
    <source>
        <dbReference type="SAM" id="Phobius"/>
    </source>
</evidence>
<keyword evidence="1" id="KW-0472">Membrane</keyword>
<organism evidence="2 3">
    <name type="scientific">Thalassobacillus cyri</name>
    <dbReference type="NCBI Taxonomy" id="571932"/>
    <lineage>
        <taxon>Bacteria</taxon>
        <taxon>Bacillati</taxon>
        <taxon>Bacillota</taxon>
        <taxon>Bacilli</taxon>
        <taxon>Bacillales</taxon>
        <taxon>Bacillaceae</taxon>
        <taxon>Thalassobacillus</taxon>
    </lineage>
</organism>
<evidence type="ECO:0000313" key="2">
    <source>
        <dbReference type="EMBL" id="SEB05125.1"/>
    </source>
</evidence>
<protein>
    <submittedName>
        <fullName evidence="2">Uncharacterized protein</fullName>
    </submittedName>
</protein>
<reference evidence="2 3" key="1">
    <citation type="submission" date="2016-10" db="EMBL/GenBank/DDBJ databases">
        <authorList>
            <person name="de Groot N.N."/>
        </authorList>
    </citation>
    <scope>NUCLEOTIDE SEQUENCE [LARGE SCALE GENOMIC DNA]</scope>
    <source>
        <strain evidence="2 3">CCM7597</strain>
    </source>
</reference>
<keyword evidence="3" id="KW-1185">Reference proteome</keyword>
<proteinExistence type="predicted"/>
<dbReference type="RefSeq" id="WP_093045870.1">
    <property type="nucleotide sequence ID" value="NZ_FNQR01000014.1"/>
</dbReference>
<dbReference type="EMBL" id="FNQR01000014">
    <property type="protein sequence ID" value="SEB05125.1"/>
    <property type="molecule type" value="Genomic_DNA"/>
</dbReference>
<keyword evidence="1" id="KW-0812">Transmembrane</keyword>
<gene>
    <name evidence="2" type="ORF">SAMN05421743_11446</name>
</gene>
<dbReference type="AlphaFoldDB" id="A0A1H4G696"/>
<name>A0A1H4G696_9BACI</name>
<keyword evidence="1" id="KW-1133">Transmembrane helix</keyword>
<dbReference type="Proteomes" id="UP000198584">
    <property type="component" value="Unassembled WGS sequence"/>
</dbReference>
<feature type="transmembrane region" description="Helical" evidence="1">
    <location>
        <begin position="88"/>
        <end position="109"/>
    </location>
</feature>
<sequence>MSKNSFKGFKGATFGDNTNIGGDNVKQIKIEEHSEIRTALNDISKDLKSIDNADSKDEAEIYYESLVKNIEKNDHSKVEKCLSKLQPLISNVSSLMTIASFFGLSIPGLTM</sequence>
<evidence type="ECO:0000313" key="3">
    <source>
        <dbReference type="Proteomes" id="UP000198584"/>
    </source>
</evidence>